<dbReference type="EMBL" id="CP010028">
    <property type="protein sequence ID" value="AIZ45111.1"/>
    <property type="molecule type" value="Genomic_DNA"/>
</dbReference>
<gene>
    <name evidence="2" type="ORF">QR90_08305</name>
</gene>
<evidence type="ECO:0000313" key="2">
    <source>
        <dbReference type="EMBL" id="AIZ45111.1"/>
    </source>
</evidence>
<dbReference type="AlphaFoldDB" id="A0A0A7KG37"/>
<dbReference type="Proteomes" id="UP000030634">
    <property type="component" value="Chromosome"/>
</dbReference>
<evidence type="ECO:0000259" key="1">
    <source>
        <dbReference type="Pfam" id="PF12728"/>
    </source>
</evidence>
<proteinExistence type="predicted"/>
<sequence length="95" mass="10515">MGQSKQFILDLGTLEQLPDLLQRLDQALSVLESPDVILNTAGAAALLNVSEGEIRSLVATRDLPACAIGNGWRFSRRELLAWFNRRAHENLSQDV</sequence>
<dbReference type="RefSeq" id="WP_039683780.1">
    <property type="nucleotide sequence ID" value="NZ_CP010028.1"/>
</dbReference>
<dbReference type="GO" id="GO:0003677">
    <property type="term" value="F:DNA binding"/>
    <property type="evidence" value="ECO:0007669"/>
    <property type="project" value="InterPro"/>
</dbReference>
<dbReference type="NCBIfam" id="TIGR01764">
    <property type="entry name" value="excise"/>
    <property type="match status" value="1"/>
</dbReference>
<reference evidence="3" key="1">
    <citation type="submission" date="2014-11" db="EMBL/GenBank/DDBJ databases">
        <title>Hymenobacter sp. DG25B genome submission.</title>
        <authorList>
            <person name="Jung H.-Y."/>
            <person name="Kim M.K."/>
            <person name="Srinivasan S."/>
            <person name="Lim S."/>
        </authorList>
    </citation>
    <scope>NUCLEOTIDE SEQUENCE [LARGE SCALE GENOMIC DNA]</scope>
    <source>
        <strain evidence="3">DY59</strain>
    </source>
</reference>
<name>A0A0A7KG37_9DEIO</name>
<dbReference type="Pfam" id="PF12728">
    <property type="entry name" value="HTH_17"/>
    <property type="match status" value="1"/>
</dbReference>
<accession>A0A0A7KG37</accession>
<dbReference type="KEGG" id="dsw:QR90_08305"/>
<organism evidence="2 3">
    <name type="scientific">Deinococcus radiopugnans</name>
    <dbReference type="NCBI Taxonomy" id="57497"/>
    <lineage>
        <taxon>Bacteria</taxon>
        <taxon>Thermotogati</taxon>
        <taxon>Deinococcota</taxon>
        <taxon>Deinococci</taxon>
        <taxon>Deinococcales</taxon>
        <taxon>Deinococcaceae</taxon>
        <taxon>Deinococcus</taxon>
    </lineage>
</organism>
<evidence type="ECO:0000313" key="3">
    <source>
        <dbReference type="Proteomes" id="UP000030634"/>
    </source>
</evidence>
<dbReference type="HOGENOM" id="CLU_2368203_0_0_0"/>
<protein>
    <recommendedName>
        <fullName evidence="1">Helix-turn-helix domain-containing protein</fullName>
    </recommendedName>
</protein>
<feature type="domain" description="Helix-turn-helix" evidence="1">
    <location>
        <begin position="38"/>
        <end position="86"/>
    </location>
</feature>
<dbReference type="STRING" id="1182571.QR90_08305"/>
<dbReference type="InterPro" id="IPR041657">
    <property type="entry name" value="HTH_17"/>
</dbReference>
<dbReference type="InterPro" id="IPR010093">
    <property type="entry name" value="SinI_DNA-bd"/>
</dbReference>